<evidence type="ECO:0000256" key="2">
    <source>
        <dbReference type="SAM" id="MobiDB-lite"/>
    </source>
</evidence>
<dbReference type="CTD" id="54436"/>
<organism evidence="4 5">
    <name type="scientific">Orycteropus afer afer</name>
    <dbReference type="NCBI Taxonomy" id="1230840"/>
    <lineage>
        <taxon>Eukaryota</taxon>
        <taxon>Metazoa</taxon>
        <taxon>Chordata</taxon>
        <taxon>Craniata</taxon>
        <taxon>Vertebrata</taxon>
        <taxon>Euteleostomi</taxon>
        <taxon>Mammalia</taxon>
        <taxon>Eutheria</taxon>
        <taxon>Afrotheria</taxon>
        <taxon>Tubulidentata</taxon>
        <taxon>Orycteropodidae</taxon>
        <taxon>Orycteropus</taxon>
    </lineage>
</organism>
<sequence>MRLNPSLLALRMQPQSSGYVPAGGGHRGTNENRLHPDKASQARPASALRLPQAMEGPAVVTTSHVPGPQGLSSPGRRPMEPSDSSSETQGVRSVTEGTCPSVGRKHMGPEKADAAARADLTLTVLAVRRRSGRPEPGLQQALRARLRLLENDSREAARVLGELSARLLSIHSDRDQIVVTFKTFEEIWRFSTYHALGFVPHCLENLLVDQTFWLRAPEDEEEGALEVCMEEEALRLMHESLLTQEGPYFVLCPDHRVRAATGPQGARRGPQREAASEVDSRTPSPSVSSEEEAAAPEPLAPFHQWALRVPWDPVEDSGDKPAVPGLPMTGPLTPVSLPQDLSHLSPWKQTVLLGWDINSFRQTFPKHSILSRLENVIFLDEEERSFFSTEGCLSEEDARQLLRRMSEPGVCTAYSLDRLQDAEFEPPEGHKMPLPHLNPEPRETLETVKNVLEQCKTQACPEEPACRGLHPVASGLDSPDTEEASFGLDAEADWTDMEALCSLLQLLNAAGHEPRLRGLYGLSLPRLGSTLCGLGDEEALAGRLAQARELAKRAGLPMALARLCFLLGRLCLGRLKLSQARVYLEEALGALGGCFSDLSLVVAVYTQLAAIYLKQRNREKCALTVDKAVALLLATPGSVGSTEAELLCLALRQAVRAQSVGAEARACFLLAQHHMRLKQPEGALPFLERLLVLQSCLGLPDATWPADVYLLLADIYGRKCLPHLALSCVRVASLRARGSLDSALRSVDLVLRHAPQLYGPRQVAPGLPAQLVPYLWQALASPAAGTERTLRATLYASLAHVHSHHGQYSQAIALMMRAVDTRPTGSAHPVVDHLVALAWLHVLRGQSAPALGILEAIEDAGVASEDQQGVIANMAAMALRRTGRTRRAAEGYYCALRIARRRGCGRDQAVVLANFGALCLQAGAGRLAEHYLVESAKLFSRLPSGECGCDFTQVLLWLGHLYTGRALAQQGRCCYEWAFLVAVETGHFESQLRAVRSLCHFYSCVLPSEAQCVVYHEFQLSLARRMADKALEGKLLETISQLYLSLGTERAYRSALDYTKQSLGIFIDLQEKEKEAYAWLQAGKIYYILRQHELVDVYIQVAQNAALYTGDPHLGLELFEAAGDIFFNGNQEREKAVSFYRDQALPLAVATGNQEAELRLCNKLVALLATLKSPQEGLEFAHTALGLSITLGDRLNERVAYHRLAALHHQLGHGELAEHFYLKALSLCSSPLEFDEEPLYYAKVYLVLGDIIFYDLKYGNSGGPLVNLDGEVIGINTLKVAAGISFAIPSDRIARFLTEFQDKNIKGKALSWGNLPQDGGSRVTSLLGARMEEHI</sequence>
<keyword evidence="4" id="KW-1185">Reference proteome</keyword>
<dbReference type="Pfam" id="PF00089">
    <property type="entry name" value="Trypsin"/>
    <property type="match status" value="1"/>
</dbReference>
<dbReference type="InterPro" id="IPR042772">
    <property type="entry name" value="SH3TC1/SH3TC2"/>
</dbReference>
<feature type="compositionally biased region" description="Basic and acidic residues" evidence="2">
    <location>
        <begin position="28"/>
        <end position="40"/>
    </location>
</feature>
<evidence type="ECO:0000259" key="3">
    <source>
        <dbReference type="Pfam" id="PF00089"/>
    </source>
</evidence>
<feature type="domain" description="Peptidase S1" evidence="3">
    <location>
        <begin position="1256"/>
        <end position="1294"/>
    </location>
</feature>
<dbReference type="Proteomes" id="UP000694850">
    <property type="component" value="Unplaced"/>
</dbReference>
<feature type="compositionally biased region" description="Basic and acidic residues" evidence="2">
    <location>
        <begin position="270"/>
        <end position="280"/>
    </location>
</feature>
<dbReference type="GO" id="GO:0006508">
    <property type="term" value="P:proteolysis"/>
    <property type="evidence" value="ECO:0007669"/>
    <property type="project" value="InterPro"/>
</dbReference>
<evidence type="ECO:0000313" key="4">
    <source>
        <dbReference type="Proteomes" id="UP000694850"/>
    </source>
</evidence>
<accession>A0A8B7B9Q3</accession>
<evidence type="ECO:0000313" key="5">
    <source>
        <dbReference type="RefSeq" id="XP_007956704.1"/>
    </source>
</evidence>
<feature type="region of interest" description="Disordered" evidence="2">
    <location>
        <begin position="1"/>
        <end position="114"/>
    </location>
</feature>
<feature type="repeat" description="TPR" evidence="1">
    <location>
        <begin position="792"/>
        <end position="825"/>
    </location>
</feature>
<dbReference type="GO" id="GO:0004252">
    <property type="term" value="F:serine-type endopeptidase activity"/>
    <property type="evidence" value="ECO:0007669"/>
    <property type="project" value="InterPro"/>
</dbReference>
<protein>
    <submittedName>
        <fullName evidence="5">SH3 domain and tetratricopeptide repeat-containing protein 1</fullName>
    </submittedName>
</protein>
<dbReference type="SMART" id="SM00028">
    <property type="entry name" value="TPR"/>
    <property type="match status" value="5"/>
</dbReference>
<dbReference type="InterPro" id="IPR001254">
    <property type="entry name" value="Trypsin_dom"/>
</dbReference>
<keyword evidence="1" id="KW-0802">TPR repeat</keyword>
<dbReference type="RefSeq" id="XP_007956704.1">
    <property type="nucleotide sequence ID" value="XM_007958513.1"/>
</dbReference>
<evidence type="ECO:0000256" key="1">
    <source>
        <dbReference type="PROSITE-ProRule" id="PRU00339"/>
    </source>
</evidence>
<dbReference type="Pfam" id="PF13181">
    <property type="entry name" value="TPR_8"/>
    <property type="match status" value="1"/>
</dbReference>
<dbReference type="PANTHER" id="PTHR22647:SF3">
    <property type="entry name" value="SH3 DOMAIN AND TETRATRICOPEPTIDE REPEAT-CONTAINING PROTEIN 1"/>
    <property type="match status" value="1"/>
</dbReference>
<proteinExistence type="predicted"/>
<dbReference type="GeneID" id="103212546"/>
<dbReference type="Gene3D" id="1.25.40.10">
    <property type="entry name" value="Tetratricopeptide repeat domain"/>
    <property type="match status" value="4"/>
</dbReference>
<dbReference type="InterPro" id="IPR019734">
    <property type="entry name" value="TPR_rpt"/>
</dbReference>
<dbReference type="SUPFAM" id="SSF48452">
    <property type="entry name" value="TPR-like"/>
    <property type="match status" value="3"/>
</dbReference>
<dbReference type="Gene3D" id="2.40.10.120">
    <property type="match status" value="1"/>
</dbReference>
<name>A0A8B7B9Q3_ORYAF</name>
<dbReference type="PROSITE" id="PS50005">
    <property type="entry name" value="TPR"/>
    <property type="match status" value="1"/>
</dbReference>
<dbReference type="InterPro" id="IPR009003">
    <property type="entry name" value="Peptidase_S1_PA"/>
</dbReference>
<dbReference type="PANTHER" id="PTHR22647">
    <property type="entry name" value="SH3 DOMAIN AND TETRATRICOPEPTIDE REPEATS CONTAINING PROTEIN"/>
    <property type="match status" value="1"/>
</dbReference>
<gene>
    <name evidence="5" type="primary">SH3TC1</name>
</gene>
<feature type="compositionally biased region" description="Polar residues" evidence="2">
    <location>
        <begin position="82"/>
        <end position="98"/>
    </location>
</feature>
<dbReference type="InterPro" id="IPR011990">
    <property type="entry name" value="TPR-like_helical_dom_sf"/>
</dbReference>
<feature type="region of interest" description="Disordered" evidence="2">
    <location>
        <begin position="260"/>
        <end position="296"/>
    </location>
</feature>
<dbReference type="SUPFAM" id="SSF50494">
    <property type="entry name" value="Trypsin-like serine proteases"/>
    <property type="match status" value="1"/>
</dbReference>
<reference evidence="5" key="1">
    <citation type="submission" date="2025-08" db="UniProtKB">
        <authorList>
            <consortium name="RefSeq"/>
        </authorList>
    </citation>
    <scope>IDENTIFICATION</scope>
</reference>
<dbReference type="OrthoDB" id="9927874at2759"/>